<reference evidence="3 4" key="1">
    <citation type="submission" date="2014-12" db="EMBL/GenBank/DDBJ databases">
        <title>Genome sequence of Flavobacterium beibuense RSKm HC5.</title>
        <authorList>
            <person name="Kim J.F."/>
            <person name="Song J.Y."/>
            <person name="Kwak M.-J."/>
            <person name="Lee S.-W."/>
        </authorList>
    </citation>
    <scope>NUCLEOTIDE SEQUENCE [LARGE SCALE GENOMIC DNA]</scope>
    <source>
        <strain evidence="3 4">RSKm HC5</strain>
    </source>
</reference>
<dbReference type="Pfam" id="PF17728">
    <property type="entry name" value="BsuBI_PstI_RE_N"/>
    <property type="match status" value="1"/>
</dbReference>
<dbReference type="Pfam" id="PF06616">
    <property type="entry name" value="BsuBI_PstI_RE"/>
    <property type="match status" value="1"/>
</dbReference>
<dbReference type="GO" id="GO:0009036">
    <property type="term" value="F:type II site-specific deoxyribonuclease activity"/>
    <property type="evidence" value="ECO:0007669"/>
    <property type="project" value="InterPro"/>
</dbReference>
<organism evidence="3 4">
    <name type="scientific">Flavobacterium beibuense</name>
    <dbReference type="NCBI Taxonomy" id="657326"/>
    <lineage>
        <taxon>Bacteria</taxon>
        <taxon>Pseudomonadati</taxon>
        <taxon>Bacteroidota</taxon>
        <taxon>Flavobacteriia</taxon>
        <taxon>Flavobacteriales</taxon>
        <taxon>Flavobacteriaceae</taxon>
        <taxon>Flavobacterium</taxon>
    </lineage>
</organism>
<dbReference type="Proteomes" id="UP000289775">
    <property type="component" value="Unassembled WGS sequence"/>
</dbReference>
<evidence type="ECO:0000313" key="4">
    <source>
        <dbReference type="Proteomes" id="UP000289775"/>
    </source>
</evidence>
<dbReference type="EMBL" id="JUIW01000003">
    <property type="protein sequence ID" value="RYJ44297.1"/>
    <property type="molecule type" value="Genomic_DNA"/>
</dbReference>
<feature type="domain" description="BsuBI/PstI restriction endonuclease" evidence="1">
    <location>
        <begin position="198"/>
        <end position="356"/>
    </location>
</feature>
<feature type="domain" description="BsuBI/PstI restriction endonuclease HTH" evidence="2">
    <location>
        <begin position="22"/>
        <end position="183"/>
    </location>
</feature>
<evidence type="ECO:0000259" key="2">
    <source>
        <dbReference type="Pfam" id="PF17728"/>
    </source>
</evidence>
<protein>
    <submittedName>
        <fullName evidence="3">BsuBI/PstI restriction endonuclease C-terminus domain protein</fullName>
    </submittedName>
</protein>
<dbReference type="GO" id="GO:0009307">
    <property type="term" value="P:DNA restriction-modification system"/>
    <property type="evidence" value="ECO:0007669"/>
    <property type="project" value="InterPro"/>
</dbReference>
<dbReference type="AlphaFoldDB" id="A0A444WEP5"/>
<evidence type="ECO:0000259" key="1">
    <source>
        <dbReference type="Pfam" id="PF06616"/>
    </source>
</evidence>
<keyword evidence="3" id="KW-0378">Hydrolase</keyword>
<proteinExistence type="predicted"/>
<gene>
    <name evidence="3" type="ORF">NU09_0907</name>
</gene>
<keyword evidence="4" id="KW-1185">Reference proteome</keyword>
<name>A0A444WEP5_9FLAO</name>
<dbReference type="Gene3D" id="1.10.10.1820">
    <property type="entry name" value="BsuBI/PstI restriction endonuclease-like"/>
    <property type="match status" value="1"/>
</dbReference>
<sequence>MLRALHPIIMEIQLPPYISRDLILERLPIIFPEGTANRNYVTRTMAASTIFTMLYIGAVDGNSIYAGPKHVYRMTEEQAVLQSNAERLTYGREALKKGTQVEGTRWYADNTREPIRDETLREGLQQVGAVLVLQSVATTSSRPRYALQREFSELFDPGLTGEALTDAITNWQEQNLTANARLRISLARRTSGSGDNHVLVRFPNGEARRLSTGASSDISKAVIEVFASSFLENPAVLWLSTSDAKVPYLDESLANDIGLRIQPDRDLPDIILADVRHGNTILIFVEVVATDGAITQRRKDAIYALTDAAGFMREHIAFLTAYHDRQKAGFKKTIIDLAWGSFVWFVSEPDKIVHFREGDAMTLTDMMR</sequence>
<dbReference type="InterPro" id="IPR041454">
    <property type="entry name" value="BsuBI/PstI_N"/>
</dbReference>
<dbReference type="GO" id="GO:0000287">
    <property type="term" value="F:magnesium ion binding"/>
    <property type="evidence" value="ECO:0007669"/>
    <property type="project" value="InterPro"/>
</dbReference>
<dbReference type="InterPro" id="IPR009528">
    <property type="entry name" value="Restrct_endonuc_II_BsuBI_C"/>
</dbReference>
<dbReference type="InterPro" id="IPR041962">
    <property type="entry name" value="BsuBI/PstI_N_sf"/>
</dbReference>
<accession>A0A444WEP5</accession>
<dbReference type="Gene3D" id="3.40.1350.80">
    <property type="match status" value="1"/>
</dbReference>
<evidence type="ECO:0000313" key="3">
    <source>
        <dbReference type="EMBL" id="RYJ44297.1"/>
    </source>
</evidence>
<comment type="caution">
    <text evidence="3">The sequence shown here is derived from an EMBL/GenBank/DDBJ whole genome shotgun (WGS) entry which is preliminary data.</text>
</comment>
<dbReference type="GO" id="GO:0003677">
    <property type="term" value="F:DNA binding"/>
    <property type="evidence" value="ECO:0007669"/>
    <property type="project" value="InterPro"/>
</dbReference>
<keyword evidence="3" id="KW-0255">Endonuclease</keyword>
<dbReference type="InterPro" id="IPR041963">
    <property type="entry name" value="BsuBI/PstI_C_sf"/>
</dbReference>
<keyword evidence="3" id="KW-0540">Nuclease</keyword>